<dbReference type="Gene3D" id="2.160.20.10">
    <property type="entry name" value="Single-stranded right-handed beta-helix, Pectin lyase-like"/>
    <property type="match status" value="1"/>
</dbReference>
<organism evidence="16 17">
    <name type="scientific">Aspergillus sydowii CBS 593.65</name>
    <dbReference type="NCBI Taxonomy" id="1036612"/>
    <lineage>
        <taxon>Eukaryota</taxon>
        <taxon>Fungi</taxon>
        <taxon>Dikarya</taxon>
        <taxon>Ascomycota</taxon>
        <taxon>Pezizomycotina</taxon>
        <taxon>Eurotiomycetes</taxon>
        <taxon>Eurotiomycetidae</taxon>
        <taxon>Eurotiales</taxon>
        <taxon>Aspergillaceae</taxon>
        <taxon>Aspergillus</taxon>
        <taxon>Aspergillus subgen. Nidulantes</taxon>
    </lineage>
</organism>
<dbReference type="EMBL" id="KV878582">
    <property type="protein sequence ID" value="OJJ63583.1"/>
    <property type="molecule type" value="Genomic_DNA"/>
</dbReference>
<evidence type="ECO:0000256" key="6">
    <source>
        <dbReference type="ARBA" id="ARBA00023239"/>
    </source>
</evidence>
<dbReference type="GO" id="GO:0047490">
    <property type="term" value="F:pectin lyase activity"/>
    <property type="evidence" value="ECO:0007669"/>
    <property type="project" value="UniProtKB-EC"/>
</dbReference>
<sequence length="1107" mass="119825">MKYILSLALSATLATAQSISGSAEGFASGVTGGGDATPVYPSDTAELESLLSGDGSQVIVLTKTYDFTGTTATGTACYSWGEGEGCQAILQDDCGSDPSTVATYDAAGPTPIPVSSEKTLLGQGEGAIKGKGLSFTDGTSNVIVQNIKITDLNPAYVWGGDALTFDGSSSIWIDHVETSLIGRVHYVFGYEANSQITLSNNFLNGETTYSTGCDGYQYWGMELVGADDSITFKNNYLYKTSGRAPALSGTTKFHACNNVWSDNNGHAIEGNEQGQGLFEGNVFTDVTNIADDTTWEAGSLFLSSADGSGNDACSSYIGRDCASSIYTNSGGGEGYTDASFLSDWADLTIAECSAGPSGLAMAKTLLQNFPPGTFSPVVFEKKRRIGGLWAVDYPCIPGSTSASAAGLPSSAYRPRGFVDPWMKTNLSRFSVAFSDLSWETALGREEGDVPVFPCAWEVRRYLEKYVEVYIPRECLGLGRRVLNVMRRETKNTRDRMGWRVSWTDDEDCHFGTPSIPNIPGLDSSPRIVHSSNLQSPDDIRSLLGSSPKGKLVVIGGSMSGVEAASSLALHISFLNFRPDSAAQAGRDYEVWHVGSGPFWVLPTYLPHQYAGDSSERESTKSIPFVPLDLSLYDLGRRPQGMNEFVFGPVSPEQISKRNQFFRDMLGNNYGRFGGINITDGQGEEDERPPWVGIADYYTEYIRSGAIKTVRGRAYSVACPHPEKGTTINIQTPTGMTTLTDVAAIVVATGFKPSDSLSFLPQDILSTLEYSKDHFLPLILDSWSSAHSDIPNLGFVGFYRGAFWGPAELQAQNLAQTWAKIDLESADPVSLPAEEQLSRAAEREKVREFRDFKPAALRGQFPLGDYVGLMGSLAQRVNRARIPIEIGGGRGGDVQPAGPVVPARYPPDFMGRDTRLKYTSQEVDITMKALNGTISADPSQGCVGTTAAVFRALHGQWSFERVQTRVDGDGVVSGQTTFHPRYPSSSDYGAEYLCEEINDDSKTSYSVYRLCGTSRHPKQAGISVWSVEEISPNAAGKLVSELHVSPVGKVLDSGEILVQAQGADETQTHIYEFYFDRVAITRWSHRVCPREGDAVNRYTTQYSRPADA</sequence>
<dbReference type="Pfam" id="PF00544">
    <property type="entry name" value="Pectate_lyase_4"/>
    <property type="match status" value="1"/>
</dbReference>
<dbReference type="Gene3D" id="3.50.50.60">
    <property type="entry name" value="FAD/NAD(P)-binding domain"/>
    <property type="match status" value="2"/>
</dbReference>
<dbReference type="FunFam" id="2.160.20.10:FF:000003">
    <property type="entry name" value="Pectin lyase F"/>
    <property type="match status" value="1"/>
</dbReference>
<evidence type="ECO:0000256" key="5">
    <source>
        <dbReference type="ARBA" id="ARBA00023157"/>
    </source>
</evidence>
<evidence type="ECO:0000256" key="13">
    <source>
        <dbReference type="RuleBase" id="RU361173"/>
    </source>
</evidence>
<accession>A0A1L9TWB5</accession>
<evidence type="ECO:0000256" key="10">
    <source>
        <dbReference type="ARBA" id="ARBA00036818"/>
    </source>
</evidence>
<feature type="domain" description="Pectate lyase" evidence="15">
    <location>
        <begin position="84"/>
        <end position="289"/>
    </location>
</feature>
<evidence type="ECO:0000313" key="17">
    <source>
        <dbReference type="Proteomes" id="UP000184356"/>
    </source>
</evidence>
<keyword evidence="6 13" id="KW-0456">Lyase</keyword>
<evidence type="ECO:0000256" key="3">
    <source>
        <dbReference type="ARBA" id="ARBA00022525"/>
    </source>
</evidence>
<evidence type="ECO:0000256" key="9">
    <source>
        <dbReference type="ARBA" id="ARBA00023326"/>
    </source>
</evidence>
<keyword evidence="9 13" id="KW-0624">Polysaccharide degradation</keyword>
<evidence type="ECO:0000256" key="7">
    <source>
        <dbReference type="ARBA" id="ARBA00023277"/>
    </source>
</evidence>
<dbReference type="InterPro" id="IPR011050">
    <property type="entry name" value="Pectin_lyase_fold/virulence"/>
</dbReference>
<dbReference type="OrthoDB" id="66881at2759"/>
<dbReference type="InterPro" id="IPR012334">
    <property type="entry name" value="Pectin_lyas_fold"/>
</dbReference>
<keyword evidence="3 13" id="KW-0964">Secreted</keyword>
<dbReference type="GO" id="GO:0071555">
    <property type="term" value="P:cell wall organization"/>
    <property type="evidence" value="ECO:0007669"/>
    <property type="project" value="UniProtKB-KW"/>
</dbReference>
<dbReference type="GeneID" id="63764730"/>
<dbReference type="SUPFAM" id="SSF51905">
    <property type="entry name" value="FAD/NAD(P)-binding domain"/>
    <property type="match status" value="2"/>
</dbReference>
<reference evidence="17" key="1">
    <citation type="journal article" date="2017" name="Genome Biol.">
        <title>Comparative genomics reveals high biological diversity and specific adaptations in the industrially and medically important fungal genus Aspergillus.</title>
        <authorList>
            <person name="de Vries R.P."/>
            <person name="Riley R."/>
            <person name="Wiebenga A."/>
            <person name="Aguilar-Osorio G."/>
            <person name="Amillis S."/>
            <person name="Uchima C.A."/>
            <person name="Anderluh G."/>
            <person name="Asadollahi M."/>
            <person name="Askin M."/>
            <person name="Barry K."/>
            <person name="Battaglia E."/>
            <person name="Bayram O."/>
            <person name="Benocci T."/>
            <person name="Braus-Stromeyer S.A."/>
            <person name="Caldana C."/>
            <person name="Canovas D."/>
            <person name="Cerqueira G.C."/>
            <person name="Chen F."/>
            <person name="Chen W."/>
            <person name="Choi C."/>
            <person name="Clum A."/>
            <person name="Dos Santos R.A."/>
            <person name="Damasio A.R."/>
            <person name="Diallinas G."/>
            <person name="Emri T."/>
            <person name="Fekete E."/>
            <person name="Flipphi M."/>
            <person name="Freyberg S."/>
            <person name="Gallo A."/>
            <person name="Gournas C."/>
            <person name="Habgood R."/>
            <person name="Hainaut M."/>
            <person name="Harispe M.L."/>
            <person name="Henrissat B."/>
            <person name="Hilden K.S."/>
            <person name="Hope R."/>
            <person name="Hossain A."/>
            <person name="Karabika E."/>
            <person name="Karaffa L."/>
            <person name="Karanyi Z."/>
            <person name="Krasevec N."/>
            <person name="Kuo A."/>
            <person name="Kusch H."/>
            <person name="LaButti K."/>
            <person name="Lagendijk E.L."/>
            <person name="Lapidus A."/>
            <person name="Levasseur A."/>
            <person name="Lindquist E."/>
            <person name="Lipzen A."/>
            <person name="Logrieco A.F."/>
            <person name="MacCabe A."/>
            <person name="Maekelae M.R."/>
            <person name="Malavazi I."/>
            <person name="Melin P."/>
            <person name="Meyer V."/>
            <person name="Mielnichuk N."/>
            <person name="Miskei M."/>
            <person name="Molnar A.P."/>
            <person name="Mule G."/>
            <person name="Ngan C.Y."/>
            <person name="Orejas M."/>
            <person name="Orosz E."/>
            <person name="Ouedraogo J.P."/>
            <person name="Overkamp K.M."/>
            <person name="Park H.-S."/>
            <person name="Perrone G."/>
            <person name="Piumi F."/>
            <person name="Punt P.J."/>
            <person name="Ram A.F."/>
            <person name="Ramon A."/>
            <person name="Rauscher S."/>
            <person name="Record E."/>
            <person name="Riano-Pachon D.M."/>
            <person name="Robert V."/>
            <person name="Roehrig J."/>
            <person name="Ruller R."/>
            <person name="Salamov A."/>
            <person name="Salih N.S."/>
            <person name="Samson R.A."/>
            <person name="Sandor E."/>
            <person name="Sanguinetti M."/>
            <person name="Schuetze T."/>
            <person name="Sepcic K."/>
            <person name="Shelest E."/>
            <person name="Sherlock G."/>
            <person name="Sophianopoulou V."/>
            <person name="Squina F.M."/>
            <person name="Sun H."/>
            <person name="Susca A."/>
            <person name="Todd R.B."/>
            <person name="Tsang A."/>
            <person name="Unkles S.E."/>
            <person name="van de Wiele N."/>
            <person name="van Rossen-Uffink D."/>
            <person name="Oliveira J.V."/>
            <person name="Vesth T.C."/>
            <person name="Visser J."/>
            <person name="Yu J.-H."/>
            <person name="Zhou M."/>
            <person name="Andersen M.R."/>
            <person name="Archer D.B."/>
            <person name="Baker S.E."/>
            <person name="Benoit I."/>
            <person name="Brakhage A.A."/>
            <person name="Braus G.H."/>
            <person name="Fischer R."/>
            <person name="Frisvad J.C."/>
            <person name="Goldman G.H."/>
            <person name="Houbraken J."/>
            <person name="Oakley B."/>
            <person name="Pocsi I."/>
            <person name="Scazzocchio C."/>
            <person name="Seiboth B."/>
            <person name="vanKuyk P.A."/>
            <person name="Wortman J."/>
            <person name="Dyer P.S."/>
            <person name="Grigoriev I.V."/>
        </authorList>
    </citation>
    <scope>NUCLEOTIDE SEQUENCE [LARGE SCALE GENOMIC DNA]</scope>
    <source>
        <strain evidence="17">CBS 593.65</strain>
    </source>
</reference>
<keyword evidence="4 14" id="KW-0732">Signal</keyword>
<dbReference type="InterPro" id="IPR036188">
    <property type="entry name" value="FAD/NAD-bd_sf"/>
</dbReference>
<dbReference type="GO" id="GO:0045490">
    <property type="term" value="P:pectin catabolic process"/>
    <property type="evidence" value="ECO:0007669"/>
    <property type="project" value="UniProtKB-ARBA"/>
</dbReference>
<dbReference type="SUPFAM" id="SSF51126">
    <property type="entry name" value="Pectin lyase-like"/>
    <property type="match status" value="1"/>
</dbReference>
<dbReference type="PANTHER" id="PTHR31683:SF16">
    <property type="entry name" value="PECTIN LYASE A-RELATED"/>
    <property type="match status" value="1"/>
</dbReference>
<comment type="function">
    <text evidence="11">Pectinolytic enzymes consist of four classes of enzymes: pectin lyase, polygalacturonase, pectin methylesterase and rhamnogalacturonase. Among pectinolytic enzymes, pectin lyase is the most important in depolymerization of pectin, since it cleaves internal glycosidic bonds of highly methylated pectins.</text>
</comment>
<keyword evidence="17" id="KW-1185">Reference proteome</keyword>
<dbReference type="InterPro" id="IPR045032">
    <property type="entry name" value="PEL"/>
</dbReference>
<dbReference type="GO" id="GO:0005576">
    <property type="term" value="C:extracellular region"/>
    <property type="evidence" value="ECO:0007669"/>
    <property type="project" value="UniProtKB-SubCell"/>
</dbReference>
<dbReference type="Proteomes" id="UP000184356">
    <property type="component" value="Unassembled WGS sequence"/>
</dbReference>
<feature type="chain" id="PRO_5012769992" description="pectin lyase" evidence="14">
    <location>
        <begin position="17"/>
        <end position="1107"/>
    </location>
</feature>
<keyword evidence="5" id="KW-1015">Disulfide bond</keyword>
<dbReference type="STRING" id="1036612.A0A1L9TWB5"/>
<evidence type="ECO:0000256" key="14">
    <source>
        <dbReference type="SAM" id="SignalP"/>
    </source>
</evidence>
<comment type="similarity">
    <text evidence="2 13">Belongs to the polysaccharide lyase 1 family.</text>
</comment>
<evidence type="ECO:0000256" key="8">
    <source>
        <dbReference type="ARBA" id="ARBA00023316"/>
    </source>
</evidence>
<protein>
    <recommendedName>
        <fullName evidence="12">pectin lyase</fullName>
        <ecNumber evidence="12">4.2.2.10</ecNumber>
    </recommendedName>
</protein>
<dbReference type="AlphaFoldDB" id="A0A1L9TWB5"/>
<dbReference type="GO" id="GO:0030570">
    <property type="term" value="F:pectate lyase activity"/>
    <property type="evidence" value="ECO:0007669"/>
    <property type="project" value="InterPro"/>
</dbReference>
<name>A0A1L9TWB5_9EURO</name>
<dbReference type="EC" id="4.2.2.10" evidence="12"/>
<dbReference type="VEuPathDB" id="FungiDB:ASPSYDRAFT_53249"/>
<comment type="subcellular location">
    <subcellularLocation>
        <location evidence="1 13">Secreted</location>
    </subcellularLocation>
</comment>
<proteinExistence type="inferred from homology"/>
<dbReference type="RefSeq" id="XP_040707389.1">
    <property type="nucleotide sequence ID" value="XM_040848657.1"/>
</dbReference>
<evidence type="ECO:0000256" key="11">
    <source>
        <dbReference type="ARBA" id="ARBA00037631"/>
    </source>
</evidence>
<evidence type="ECO:0000256" key="4">
    <source>
        <dbReference type="ARBA" id="ARBA00022729"/>
    </source>
</evidence>
<evidence type="ECO:0000256" key="12">
    <source>
        <dbReference type="ARBA" id="ARBA00039082"/>
    </source>
</evidence>
<dbReference type="PANTHER" id="PTHR31683">
    <property type="entry name" value="PECTATE LYASE 18-RELATED"/>
    <property type="match status" value="1"/>
</dbReference>
<evidence type="ECO:0000256" key="1">
    <source>
        <dbReference type="ARBA" id="ARBA00004613"/>
    </source>
</evidence>
<dbReference type="SMART" id="SM00656">
    <property type="entry name" value="Amb_all"/>
    <property type="match status" value="1"/>
</dbReference>
<comment type="catalytic activity">
    <reaction evidence="10">
        <text>Eliminative cleavage of (1-&gt;4)-alpha-D-galacturonan methyl ester to give oligosaccharides with 4-deoxy-6-O-methyl-alpha-D-galact-4-enuronosyl groups at their non-reducing ends.</text>
        <dbReference type="EC" id="4.2.2.10"/>
    </reaction>
</comment>
<dbReference type="InterPro" id="IPR002022">
    <property type="entry name" value="Pec_lyase"/>
</dbReference>
<evidence type="ECO:0000259" key="15">
    <source>
        <dbReference type="SMART" id="SM00656"/>
    </source>
</evidence>
<keyword evidence="8" id="KW-0961">Cell wall biogenesis/degradation</keyword>
<feature type="signal peptide" evidence="14">
    <location>
        <begin position="1"/>
        <end position="16"/>
    </location>
</feature>
<keyword evidence="7 13" id="KW-0119">Carbohydrate metabolism</keyword>
<evidence type="ECO:0000313" key="16">
    <source>
        <dbReference type="EMBL" id="OJJ63583.1"/>
    </source>
</evidence>
<evidence type="ECO:0000256" key="2">
    <source>
        <dbReference type="ARBA" id="ARBA00010980"/>
    </source>
</evidence>
<gene>
    <name evidence="16" type="ORF">ASPSYDRAFT_53249</name>
</gene>